<keyword evidence="2" id="KW-0282">Flagellum</keyword>
<name>A0A0D8FTG9_9ACTN</name>
<dbReference type="Pfam" id="PF00460">
    <property type="entry name" value="Flg_bb_rod"/>
    <property type="match status" value="1"/>
</dbReference>
<dbReference type="GO" id="GO:0009424">
    <property type="term" value="C:bacterial-type flagellum hook"/>
    <property type="evidence" value="ECO:0007669"/>
    <property type="project" value="InterPro"/>
</dbReference>
<dbReference type="STRING" id="1121877.FEAC_16600"/>
<dbReference type="EMBL" id="JXUW01000014">
    <property type="protein sequence ID" value="KJE76580.1"/>
    <property type="molecule type" value="Genomic_DNA"/>
</dbReference>
<feature type="domain" description="Flagellar basal body rod protein N-terminal" evidence="1">
    <location>
        <begin position="7"/>
        <end position="36"/>
    </location>
</feature>
<keyword evidence="2" id="KW-0966">Cell projection</keyword>
<accession>A0A0D8FTG9</accession>
<dbReference type="RefSeq" id="WP_035389265.1">
    <property type="nucleotide sequence ID" value="NZ_JQKF01000011.1"/>
</dbReference>
<evidence type="ECO:0000313" key="3">
    <source>
        <dbReference type="Proteomes" id="UP000032336"/>
    </source>
</evidence>
<keyword evidence="2" id="KW-0969">Cilium</keyword>
<dbReference type="Proteomes" id="UP000032336">
    <property type="component" value="Unassembled WGS sequence"/>
</dbReference>
<dbReference type="eggNOG" id="COG1558">
    <property type="taxonomic scope" value="Bacteria"/>
</dbReference>
<dbReference type="OrthoDB" id="9794148at2"/>
<dbReference type="InterPro" id="IPR002371">
    <property type="entry name" value="FlgK"/>
</dbReference>
<dbReference type="GeneID" id="78372829"/>
<comment type="caution">
    <text evidence="2">The sequence shown here is derived from an EMBL/GenBank/DDBJ whole genome shotgun (WGS) entry which is preliminary data.</text>
</comment>
<dbReference type="PANTHER" id="PTHR30033:SF1">
    <property type="entry name" value="FLAGELLAR HOOK-ASSOCIATED PROTEIN 1"/>
    <property type="match status" value="1"/>
</dbReference>
<dbReference type="GO" id="GO:0005198">
    <property type="term" value="F:structural molecule activity"/>
    <property type="evidence" value="ECO:0007669"/>
    <property type="project" value="InterPro"/>
</dbReference>
<keyword evidence="3" id="KW-1185">Reference proteome</keyword>
<gene>
    <name evidence="2" type="primary">flgC</name>
    <name evidence="2" type="ORF">FEAC_16600</name>
</gene>
<evidence type="ECO:0000313" key="2">
    <source>
        <dbReference type="EMBL" id="KJE76580.1"/>
    </source>
</evidence>
<protein>
    <submittedName>
        <fullName evidence="2">Flagellar basal-body rod protein FlgC</fullName>
    </submittedName>
</protein>
<organism evidence="2 3">
    <name type="scientific">Ferrimicrobium acidiphilum DSM 19497</name>
    <dbReference type="NCBI Taxonomy" id="1121877"/>
    <lineage>
        <taxon>Bacteria</taxon>
        <taxon>Bacillati</taxon>
        <taxon>Actinomycetota</taxon>
        <taxon>Acidimicrobiia</taxon>
        <taxon>Acidimicrobiales</taxon>
        <taxon>Acidimicrobiaceae</taxon>
        <taxon>Ferrimicrobium</taxon>
    </lineage>
</organism>
<dbReference type="GO" id="GO:0044780">
    <property type="term" value="P:bacterial-type flagellum assembly"/>
    <property type="evidence" value="ECO:0007669"/>
    <property type="project" value="InterPro"/>
</dbReference>
<reference evidence="2 3" key="1">
    <citation type="submission" date="2015-01" db="EMBL/GenBank/DDBJ databases">
        <title>Draft genome of the acidophilic iron oxidizer Ferrimicrobium acidiphilum strain T23.</title>
        <authorList>
            <person name="Poehlein A."/>
            <person name="Eisen S."/>
            <person name="Schloemann M."/>
            <person name="Johnson B.D."/>
            <person name="Daniel R."/>
            <person name="Muehling M."/>
        </authorList>
    </citation>
    <scope>NUCLEOTIDE SEQUENCE [LARGE SCALE GENOMIC DNA]</scope>
    <source>
        <strain evidence="2 3">T23</strain>
    </source>
</reference>
<proteinExistence type="predicted"/>
<dbReference type="InterPro" id="IPR001444">
    <property type="entry name" value="Flag_bb_rod_N"/>
</dbReference>
<sequence length="144" mass="14813">MSLFGAINIAGSGVNVEQAWLNTISSNVANANDVAGVNQPQYQEQEVLVAPKPSVNSSGIPNFTNYALGDGVQVSSIVTPKPNGVLAYDPSSTLANKQGLVKEPGISMGTQLGNLVTAQYGYEANASVISQAKAAYLSILGIVS</sequence>
<dbReference type="PANTHER" id="PTHR30033">
    <property type="entry name" value="FLAGELLAR HOOK-ASSOCIATED PROTEIN 1"/>
    <property type="match status" value="1"/>
</dbReference>
<evidence type="ECO:0000259" key="1">
    <source>
        <dbReference type="Pfam" id="PF00460"/>
    </source>
</evidence>
<dbReference type="AlphaFoldDB" id="A0A0D8FTG9"/>